<feature type="region of interest" description="Disordered" evidence="1">
    <location>
        <begin position="172"/>
        <end position="222"/>
    </location>
</feature>
<dbReference type="EMBL" id="CACRYJ010000016">
    <property type="protein sequence ID" value="VZO35919.1"/>
    <property type="molecule type" value="Genomic_DNA"/>
</dbReference>
<protein>
    <submittedName>
        <fullName evidence="2">Uncharacterized protein</fullName>
    </submittedName>
</protein>
<gene>
    <name evidence="2" type="ORF">HALOF300_01122</name>
</gene>
<proteinExistence type="predicted"/>
<keyword evidence="3" id="KW-1185">Reference proteome</keyword>
<dbReference type="Proteomes" id="UP000419743">
    <property type="component" value="Unassembled WGS sequence"/>
</dbReference>
<accession>A0A7M4DG76</accession>
<sequence>MIWLSNTLRDQPHSAAACAYQSRSDSVSSLSNSTMMWPEGKFGGRLLPNLVGPRLGGRAHVPQVAMAEATRARERDLEILGKPVDHRCAASLGPQTIQDRAAAAPVRADEFSVDDTLRTPPGVGHGTFALLEEVEGYQIVHAIACSEVTPTRIMHRDTTNYMGILLDDNNRKPITRLHSTPARSTSACSTRTRPRHDTRSPPSRRSTTTPSTSARPCTSTSEAVAGWRRISCGNPTPDTHPIAAHNLGLRRLLAGWVGPWGARAPSGAQDRRGVGSLDPHAT</sequence>
<feature type="compositionally biased region" description="Polar residues" evidence="1">
    <location>
        <begin position="177"/>
        <end position="188"/>
    </location>
</feature>
<evidence type="ECO:0000313" key="2">
    <source>
        <dbReference type="EMBL" id="VZO35919.1"/>
    </source>
</evidence>
<reference evidence="2 3" key="1">
    <citation type="submission" date="2019-11" db="EMBL/GenBank/DDBJ databases">
        <authorList>
            <person name="Criscuolo A."/>
        </authorList>
    </citation>
    <scope>NUCLEOTIDE SEQUENCE [LARGE SCALE GENOMIC DNA]</scope>
    <source>
        <strain evidence="2">CIP111667</strain>
    </source>
</reference>
<organism evidence="2 3">
    <name type="scientific">Occultella aeris</name>
    <dbReference type="NCBI Taxonomy" id="2761496"/>
    <lineage>
        <taxon>Bacteria</taxon>
        <taxon>Bacillati</taxon>
        <taxon>Actinomycetota</taxon>
        <taxon>Actinomycetes</taxon>
        <taxon>Micrococcales</taxon>
        <taxon>Ruaniaceae</taxon>
        <taxon>Occultella</taxon>
    </lineage>
</organism>
<evidence type="ECO:0000256" key="1">
    <source>
        <dbReference type="SAM" id="MobiDB-lite"/>
    </source>
</evidence>
<dbReference type="AlphaFoldDB" id="A0A7M4DG76"/>
<feature type="region of interest" description="Disordered" evidence="1">
    <location>
        <begin position="263"/>
        <end position="282"/>
    </location>
</feature>
<evidence type="ECO:0000313" key="3">
    <source>
        <dbReference type="Proteomes" id="UP000419743"/>
    </source>
</evidence>
<name>A0A7M4DG76_9MICO</name>
<comment type="caution">
    <text evidence="2">The sequence shown here is derived from an EMBL/GenBank/DDBJ whole genome shotgun (WGS) entry which is preliminary data.</text>
</comment>
<feature type="compositionally biased region" description="Low complexity" evidence="1">
    <location>
        <begin position="200"/>
        <end position="221"/>
    </location>
</feature>